<dbReference type="GeneID" id="79110353"/>
<dbReference type="InterPro" id="IPR050179">
    <property type="entry name" value="Trans_hexapeptide_repeat"/>
</dbReference>
<dbReference type="Proteomes" id="UP001183127">
    <property type="component" value="Chromosome"/>
</dbReference>
<evidence type="ECO:0000256" key="7">
    <source>
        <dbReference type="ARBA" id="ARBA00023315"/>
    </source>
</evidence>
<dbReference type="CDD" id="cd04647">
    <property type="entry name" value="LbH_MAT_like"/>
    <property type="match status" value="1"/>
</dbReference>
<evidence type="ECO:0000313" key="8">
    <source>
        <dbReference type="EMBL" id="WMW06883.1"/>
    </source>
</evidence>
<dbReference type="SUPFAM" id="SSF51161">
    <property type="entry name" value="Trimeric LpxA-like enzymes"/>
    <property type="match status" value="2"/>
</dbReference>
<keyword evidence="4 8" id="KW-0808">Transferase</keyword>
<sequence length="323" mass="34061">MQTTWLVEVGTRVSSDTRIGDASWVRAGNHLQGVTLGQGCFIGFKCSLEHLDVADRGMLATGVIARGNKEQPIRVGRGAWIGARATLLPGVHIGAGAVVAAGALVTEDVEQDCIVVGRPARVIARRQVSEDGWPDPAPVLQKVLKRQREGLPSFLDRASCALHLVHQQNPQLSAWHIADSALIDAELSGGASVRIGEDCVLIGRSTRRGGMHEQGGIALGEHVGLGRGVVIEGAGGVAIGEHSQLDDQVTLVSSSHDHGYRSLPWKAAPIRIGKRCRIGTGALIVGPVSLGDDVVVEPYAVVIRDVPAHSVVKGIIQLKEEVA</sequence>
<organism evidence="8 9">
    <name type="scientific">Pseudomonas entomophila</name>
    <dbReference type="NCBI Taxonomy" id="312306"/>
    <lineage>
        <taxon>Bacteria</taxon>
        <taxon>Pseudomonadati</taxon>
        <taxon>Pseudomonadota</taxon>
        <taxon>Gammaproteobacteria</taxon>
        <taxon>Pseudomonadales</taxon>
        <taxon>Pseudomonadaceae</taxon>
        <taxon>Pseudomonas</taxon>
    </lineage>
</organism>
<evidence type="ECO:0000256" key="6">
    <source>
        <dbReference type="ARBA" id="ARBA00023098"/>
    </source>
</evidence>
<evidence type="ECO:0000256" key="4">
    <source>
        <dbReference type="ARBA" id="ARBA00022679"/>
    </source>
</evidence>
<evidence type="ECO:0000256" key="1">
    <source>
        <dbReference type="ARBA" id="ARBA00007274"/>
    </source>
</evidence>
<gene>
    <name evidence="8" type="ORF">RAH46_05960</name>
</gene>
<evidence type="ECO:0000256" key="3">
    <source>
        <dbReference type="ARBA" id="ARBA00022556"/>
    </source>
</evidence>
<comment type="similarity">
    <text evidence="1">Belongs to the transferase hexapeptide repeat family.</text>
</comment>
<dbReference type="InterPro" id="IPR001451">
    <property type="entry name" value="Hexapep"/>
</dbReference>
<dbReference type="InterPro" id="IPR011004">
    <property type="entry name" value="Trimer_LpxA-like_sf"/>
</dbReference>
<keyword evidence="6" id="KW-0443">Lipid metabolism</keyword>
<reference evidence="8 9" key="1">
    <citation type="submission" date="2023-08" db="EMBL/GenBank/DDBJ databases">
        <title>Complete Genome Sequence of Pseudomonas entomophila TVIN A01.</title>
        <authorList>
            <person name="Shelke T."/>
            <person name="Mahar N.S."/>
            <person name="Gupta I."/>
            <person name="Gupta V."/>
        </authorList>
    </citation>
    <scope>NUCLEOTIDE SEQUENCE [LARGE SCALE GENOMIC DNA]</scope>
    <source>
        <strain evidence="8 9">TVIN-A01</strain>
    </source>
</reference>
<dbReference type="PROSITE" id="PS00101">
    <property type="entry name" value="HEXAPEP_TRANSFERASES"/>
    <property type="match status" value="2"/>
</dbReference>
<keyword evidence="2" id="KW-0444">Lipid biosynthesis</keyword>
<evidence type="ECO:0000313" key="9">
    <source>
        <dbReference type="Proteomes" id="UP001183127"/>
    </source>
</evidence>
<name>A0ABY9QS62_9PSED</name>
<accession>A0ABY9QS62</accession>
<evidence type="ECO:0000256" key="2">
    <source>
        <dbReference type="ARBA" id="ARBA00022516"/>
    </source>
</evidence>
<dbReference type="GO" id="GO:0016746">
    <property type="term" value="F:acyltransferase activity"/>
    <property type="evidence" value="ECO:0007669"/>
    <property type="project" value="UniProtKB-KW"/>
</dbReference>
<dbReference type="PANTHER" id="PTHR43300">
    <property type="entry name" value="ACETYLTRANSFERASE"/>
    <property type="match status" value="1"/>
</dbReference>
<keyword evidence="9" id="KW-1185">Reference proteome</keyword>
<keyword evidence="3" id="KW-0441">Lipid A biosynthesis</keyword>
<keyword evidence="7 8" id="KW-0012">Acyltransferase</keyword>
<dbReference type="EC" id="2.3.1.-" evidence="8"/>
<dbReference type="Pfam" id="PF00132">
    <property type="entry name" value="Hexapep"/>
    <property type="match status" value="2"/>
</dbReference>
<dbReference type="RefSeq" id="WP_011535769.1">
    <property type="nucleotide sequence ID" value="NZ_CP132921.1"/>
</dbReference>
<protein>
    <submittedName>
        <fullName evidence="8">Acyltransferase</fullName>
        <ecNumber evidence="8">2.3.1.-</ecNumber>
    </submittedName>
</protein>
<evidence type="ECO:0000256" key="5">
    <source>
        <dbReference type="ARBA" id="ARBA00022737"/>
    </source>
</evidence>
<proteinExistence type="inferred from homology"/>
<dbReference type="InterPro" id="IPR018357">
    <property type="entry name" value="Hexapep_transf_CS"/>
</dbReference>
<dbReference type="PANTHER" id="PTHR43300:SF11">
    <property type="entry name" value="ACETYLTRANSFERASE RV3034C-RELATED"/>
    <property type="match status" value="1"/>
</dbReference>
<dbReference type="EMBL" id="CP132921">
    <property type="protein sequence ID" value="WMW06883.1"/>
    <property type="molecule type" value="Genomic_DNA"/>
</dbReference>
<keyword evidence="5" id="KW-0677">Repeat</keyword>
<dbReference type="Gene3D" id="2.160.10.10">
    <property type="entry name" value="Hexapeptide repeat proteins"/>
    <property type="match status" value="2"/>
</dbReference>